<evidence type="ECO:0000256" key="6">
    <source>
        <dbReference type="ARBA" id="ARBA00022777"/>
    </source>
</evidence>
<dbReference type="EC" id="2.7.13.3" evidence="2"/>
<feature type="coiled-coil region" evidence="8">
    <location>
        <begin position="522"/>
        <end position="559"/>
    </location>
</feature>
<evidence type="ECO:0000256" key="2">
    <source>
        <dbReference type="ARBA" id="ARBA00012438"/>
    </source>
</evidence>
<evidence type="ECO:0000313" key="12">
    <source>
        <dbReference type="Proteomes" id="UP000613030"/>
    </source>
</evidence>
<proteinExistence type="predicted"/>
<keyword evidence="3" id="KW-0597">Phosphoprotein</keyword>
<dbReference type="SUPFAM" id="SSF81901">
    <property type="entry name" value="HCP-like"/>
    <property type="match status" value="1"/>
</dbReference>
<dbReference type="Pfam" id="PF07568">
    <property type="entry name" value="HisKA_2"/>
    <property type="match status" value="1"/>
</dbReference>
<dbReference type="InterPro" id="IPR011990">
    <property type="entry name" value="TPR-like_helical_dom_sf"/>
</dbReference>
<evidence type="ECO:0000259" key="10">
    <source>
        <dbReference type="SMART" id="SM00387"/>
    </source>
</evidence>
<keyword evidence="4" id="KW-0808">Transferase</keyword>
<dbReference type="SMART" id="SM00028">
    <property type="entry name" value="TPR"/>
    <property type="match status" value="5"/>
</dbReference>
<protein>
    <recommendedName>
        <fullName evidence="2">histidine kinase</fullName>
        <ecNumber evidence="2">2.7.13.3</ecNumber>
    </recommendedName>
</protein>
<keyword evidence="7" id="KW-0067">ATP-binding</keyword>
<keyword evidence="12" id="KW-1185">Reference proteome</keyword>
<keyword evidence="8" id="KW-0175">Coiled coil</keyword>
<evidence type="ECO:0000256" key="5">
    <source>
        <dbReference type="ARBA" id="ARBA00022741"/>
    </source>
</evidence>
<feature type="domain" description="Histidine kinase/HSP90-like ATPase" evidence="10">
    <location>
        <begin position="660"/>
        <end position="759"/>
    </location>
</feature>
<dbReference type="PANTHER" id="PTHR41523">
    <property type="entry name" value="TWO-COMPONENT SYSTEM SENSOR PROTEIN"/>
    <property type="match status" value="1"/>
</dbReference>
<evidence type="ECO:0000256" key="4">
    <source>
        <dbReference type="ARBA" id="ARBA00022679"/>
    </source>
</evidence>
<keyword evidence="9" id="KW-1133">Transmembrane helix</keyword>
<dbReference type="Gene3D" id="1.25.40.10">
    <property type="entry name" value="Tetratricopeptide repeat domain"/>
    <property type="match status" value="3"/>
</dbReference>
<dbReference type="EMBL" id="JAERRB010000018">
    <property type="protein sequence ID" value="MBL0745654.1"/>
    <property type="molecule type" value="Genomic_DNA"/>
</dbReference>
<dbReference type="InterPro" id="IPR019734">
    <property type="entry name" value="TPR_rpt"/>
</dbReference>
<name>A0ABS1L1X0_9BACT</name>
<sequence length="778" mass="88543">MFRTFKILSYSLTTVLLLLLTTGLHGQALDDKSPGELTIILRRARVDSVRLEALHALGKNYLFRRGETRADLDSAIYFFNEALTLSKKMKLDRGLGRYETLLRLGETYLQMGDDVRGKRFFMDVIEDYQKAGDRKREARTWLRLGKKLNVITTPHAEIRAGFKRALQLYSAEGDADKTAEMHRMLGASWLEEYALDSAEREYTKAVELYTALSPDHYGLSPAYLALASLYRYKGDVNKAMEYSLKYSKDENDETLNDPNVLFNMGILSGNTGQNESGVEYFRQACVEWRKNHLVQRELNTFTLYSLAVGLQQALVQEKKYDEARAALDDLLPELGIKCWAEKAIVARGKGLYFEAIGKYKNAEGEFLKMMESLEKVPYMPLGNSRISELVEANYCIGTFYVDQKKFSRGESYLKKALSLQHNASRAWQNDIEIYLYRIDSAAGRYIPAMQHFARHKMLSDSIFNSTKMQQISALQVQFETEKKEQHIQSLSNQSKLQQVEIRNNAMVRNLTFGGVAVLIIFLAMLFSQYKQKKKSNEDLKQQQAEIARKNTTLNRLVEEKEWLLKEVHHRVKNNLQIIVSLLEAQSAYLNNDALAAIQESQNRVHAISLVHQKLYQSEDLASINMKVYIEDLVLSLRDTFRSEKSIAYLLDIEPVELDVSQAVPIGLILNEAITNSIKYAFPPPHVQNNIKVSLHLTSPDEVVLTITDNGVGLPAGFDINAVKTLGLKLIKGLAGDINGTFSISNDYGAKITIHFVRTFFGNSETEHAENYQMLETRE</sequence>
<evidence type="ECO:0000256" key="7">
    <source>
        <dbReference type="ARBA" id="ARBA00022840"/>
    </source>
</evidence>
<dbReference type="InterPro" id="IPR036890">
    <property type="entry name" value="HATPase_C_sf"/>
</dbReference>
<dbReference type="SMART" id="SM00387">
    <property type="entry name" value="HATPase_c"/>
    <property type="match status" value="1"/>
</dbReference>
<dbReference type="RefSeq" id="WP_202016199.1">
    <property type="nucleotide sequence ID" value="NZ_JAERRB010000018.1"/>
</dbReference>
<reference evidence="11 12" key="1">
    <citation type="submission" date="2021-01" db="EMBL/GenBank/DDBJ databases">
        <title>Chryseolinea sp. Jin1 Genome sequencing and assembly.</title>
        <authorList>
            <person name="Kim I."/>
        </authorList>
    </citation>
    <scope>NUCLEOTIDE SEQUENCE [LARGE SCALE GENOMIC DNA]</scope>
    <source>
        <strain evidence="11 12">Jin1</strain>
    </source>
</reference>
<dbReference type="Pfam" id="PF13181">
    <property type="entry name" value="TPR_8"/>
    <property type="match status" value="1"/>
</dbReference>
<evidence type="ECO:0000256" key="1">
    <source>
        <dbReference type="ARBA" id="ARBA00000085"/>
    </source>
</evidence>
<dbReference type="PANTHER" id="PTHR41523:SF8">
    <property type="entry name" value="ETHYLENE RESPONSE SENSOR PROTEIN"/>
    <property type="match status" value="1"/>
</dbReference>
<accession>A0ABS1L1X0</accession>
<comment type="caution">
    <text evidence="11">The sequence shown here is derived from an EMBL/GenBank/DDBJ whole genome shotgun (WGS) entry which is preliminary data.</text>
</comment>
<dbReference type="InterPro" id="IPR003594">
    <property type="entry name" value="HATPase_dom"/>
</dbReference>
<keyword evidence="5" id="KW-0547">Nucleotide-binding</keyword>
<evidence type="ECO:0000256" key="8">
    <source>
        <dbReference type="SAM" id="Coils"/>
    </source>
</evidence>
<evidence type="ECO:0000256" key="3">
    <source>
        <dbReference type="ARBA" id="ARBA00022553"/>
    </source>
</evidence>
<keyword evidence="9" id="KW-0812">Transmembrane</keyword>
<dbReference type="SUPFAM" id="SSF55874">
    <property type="entry name" value="ATPase domain of HSP90 chaperone/DNA topoisomerase II/histidine kinase"/>
    <property type="match status" value="1"/>
</dbReference>
<keyword evidence="6" id="KW-0418">Kinase</keyword>
<dbReference type="Gene3D" id="3.30.565.10">
    <property type="entry name" value="Histidine kinase-like ATPase, C-terminal domain"/>
    <property type="match status" value="1"/>
</dbReference>
<dbReference type="SUPFAM" id="SSF48452">
    <property type="entry name" value="TPR-like"/>
    <property type="match status" value="1"/>
</dbReference>
<dbReference type="Proteomes" id="UP000613030">
    <property type="component" value="Unassembled WGS sequence"/>
</dbReference>
<gene>
    <name evidence="11" type="ORF">JI741_30760</name>
</gene>
<organism evidence="11 12">
    <name type="scientific">Chryseolinea lacunae</name>
    <dbReference type="NCBI Taxonomy" id="2801331"/>
    <lineage>
        <taxon>Bacteria</taxon>
        <taxon>Pseudomonadati</taxon>
        <taxon>Bacteroidota</taxon>
        <taxon>Cytophagia</taxon>
        <taxon>Cytophagales</taxon>
        <taxon>Fulvivirgaceae</taxon>
        <taxon>Chryseolinea</taxon>
    </lineage>
</organism>
<dbReference type="Gene3D" id="3.30.450.20">
    <property type="entry name" value="PAS domain"/>
    <property type="match status" value="1"/>
</dbReference>
<feature type="transmembrane region" description="Helical" evidence="9">
    <location>
        <begin position="506"/>
        <end position="526"/>
    </location>
</feature>
<evidence type="ECO:0000256" key="9">
    <source>
        <dbReference type="SAM" id="Phobius"/>
    </source>
</evidence>
<comment type="catalytic activity">
    <reaction evidence="1">
        <text>ATP + protein L-histidine = ADP + protein N-phospho-L-histidine.</text>
        <dbReference type="EC" id="2.7.13.3"/>
    </reaction>
</comment>
<evidence type="ECO:0000313" key="11">
    <source>
        <dbReference type="EMBL" id="MBL0745654.1"/>
    </source>
</evidence>
<keyword evidence="9" id="KW-0472">Membrane</keyword>
<dbReference type="InterPro" id="IPR011495">
    <property type="entry name" value="Sig_transdc_His_kin_sub2_dim/P"/>
</dbReference>
<dbReference type="Pfam" id="PF02518">
    <property type="entry name" value="HATPase_c"/>
    <property type="match status" value="1"/>
</dbReference>